<dbReference type="EMBL" id="BOVJ01000020">
    <property type="protein sequence ID" value="GIQ62121.1"/>
    <property type="molecule type" value="Genomic_DNA"/>
</dbReference>
<dbReference type="InterPro" id="IPR018989">
    <property type="entry name" value="DUF2001"/>
</dbReference>
<dbReference type="SUPFAM" id="SSF69279">
    <property type="entry name" value="Phage tail proteins"/>
    <property type="match status" value="1"/>
</dbReference>
<evidence type="ECO:0000313" key="2">
    <source>
        <dbReference type="Proteomes" id="UP000680304"/>
    </source>
</evidence>
<name>A0ABQ4N1R6_9BACL</name>
<comment type="caution">
    <text evidence="1">The sequence shown here is derived from an EMBL/GenBank/DDBJ whole genome shotgun (WGS) entry which is preliminary data.</text>
</comment>
<dbReference type="Pfam" id="PF09393">
    <property type="entry name" value="DUF2001"/>
    <property type="match status" value="1"/>
</dbReference>
<dbReference type="InterPro" id="IPR038628">
    <property type="entry name" value="XkdM-like_sf"/>
</dbReference>
<evidence type="ECO:0000313" key="1">
    <source>
        <dbReference type="EMBL" id="GIQ62121.1"/>
    </source>
</evidence>
<accession>A0ABQ4N1R6</accession>
<reference evidence="1 2" key="1">
    <citation type="submission" date="2021-04" db="EMBL/GenBank/DDBJ databases">
        <title>Draft genome sequence of Paenibacillus cisolokensis, LC2-13A.</title>
        <authorList>
            <person name="Uke A."/>
            <person name="Chhe C."/>
            <person name="Baramee S."/>
            <person name="Kosugi A."/>
        </authorList>
    </citation>
    <scope>NUCLEOTIDE SEQUENCE [LARGE SCALE GENOMIC DNA]</scope>
    <source>
        <strain evidence="1 2">LC2-13A</strain>
    </source>
</reference>
<protein>
    <submittedName>
        <fullName evidence="1">Phage portal protein</fullName>
    </submittedName>
</protein>
<proteinExistence type="predicted"/>
<gene>
    <name evidence="1" type="ORF">PACILC2_06890</name>
</gene>
<dbReference type="Proteomes" id="UP000680304">
    <property type="component" value="Unassembled WGS sequence"/>
</dbReference>
<organism evidence="1 2">
    <name type="scientific">Paenibacillus cisolokensis</name>
    <dbReference type="NCBI Taxonomy" id="1658519"/>
    <lineage>
        <taxon>Bacteria</taxon>
        <taxon>Bacillati</taxon>
        <taxon>Bacillota</taxon>
        <taxon>Bacilli</taxon>
        <taxon>Bacillales</taxon>
        <taxon>Paenibacillaceae</taxon>
        <taxon>Paenibacillus</taxon>
    </lineage>
</organism>
<dbReference type="Gene3D" id="2.30.110.40">
    <property type="entry name" value="Phage tail tube protein"/>
    <property type="match status" value="1"/>
</dbReference>
<dbReference type="RefSeq" id="WP_280515260.1">
    <property type="nucleotide sequence ID" value="NZ_BOVJ01000020.1"/>
</dbReference>
<keyword evidence="2" id="KW-1185">Reference proteome</keyword>
<sequence length="157" mass="17333">MNAHVFRETDAISGKMAKATAKINGRVEELFYAKSLEATIEKSKSDVPVLGKTSIGKKAAGWSGSGTLTVYYVTSLFRELMAQYIETGRDFYFDLQVTNEDPQSGTGKQIVTLKNCNLDSVIAARFDAASEDQLEEEMAFTFDGYEVLESFNTLRGV</sequence>